<dbReference type="AlphaFoldDB" id="A0AAV9F376"/>
<keyword evidence="2" id="KW-1185">Reference proteome</keyword>
<evidence type="ECO:0000313" key="2">
    <source>
        <dbReference type="Proteomes" id="UP001180020"/>
    </source>
</evidence>
<name>A0AAV9F376_ACOCL</name>
<dbReference type="EMBL" id="JAUJYO010000004">
    <property type="protein sequence ID" value="KAK1318758.1"/>
    <property type="molecule type" value="Genomic_DNA"/>
</dbReference>
<comment type="caution">
    <text evidence="1">The sequence shown here is derived from an EMBL/GenBank/DDBJ whole genome shotgun (WGS) entry which is preliminary data.</text>
</comment>
<organism evidence="1 2">
    <name type="scientific">Acorus calamus</name>
    <name type="common">Sweet flag</name>
    <dbReference type="NCBI Taxonomy" id="4465"/>
    <lineage>
        <taxon>Eukaryota</taxon>
        <taxon>Viridiplantae</taxon>
        <taxon>Streptophyta</taxon>
        <taxon>Embryophyta</taxon>
        <taxon>Tracheophyta</taxon>
        <taxon>Spermatophyta</taxon>
        <taxon>Magnoliopsida</taxon>
        <taxon>Liliopsida</taxon>
        <taxon>Acoraceae</taxon>
        <taxon>Acorus</taxon>
    </lineage>
</organism>
<reference evidence="1" key="2">
    <citation type="submission" date="2023-06" db="EMBL/GenBank/DDBJ databases">
        <authorList>
            <person name="Ma L."/>
            <person name="Liu K.-W."/>
            <person name="Li Z."/>
            <person name="Hsiao Y.-Y."/>
            <person name="Qi Y."/>
            <person name="Fu T."/>
            <person name="Tang G."/>
            <person name="Zhang D."/>
            <person name="Sun W.-H."/>
            <person name="Liu D.-K."/>
            <person name="Li Y."/>
            <person name="Chen G.-Z."/>
            <person name="Liu X.-D."/>
            <person name="Liao X.-Y."/>
            <person name="Jiang Y.-T."/>
            <person name="Yu X."/>
            <person name="Hao Y."/>
            <person name="Huang J."/>
            <person name="Zhao X.-W."/>
            <person name="Ke S."/>
            <person name="Chen Y.-Y."/>
            <person name="Wu W.-L."/>
            <person name="Hsu J.-L."/>
            <person name="Lin Y.-F."/>
            <person name="Huang M.-D."/>
            <person name="Li C.-Y."/>
            <person name="Huang L."/>
            <person name="Wang Z.-W."/>
            <person name="Zhao X."/>
            <person name="Zhong W.-Y."/>
            <person name="Peng D.-H."/>
            <person name="Ahmad S."/>
            <person name="Lan S."/>
            <person name="Zhang J.-S."/>
            <person name="Tsai W.-C."/>
            <person name="Van De Peer Y."/>
            <person name="Liu Z.-J."/>
        </authorList>
    </citation>
    <scope>NUCLEOTIDE SEQUENCE</scope>
    <source>
        <strain evidence="1">CP</strain>
        <tissue evidence="1">Leaves</tissue>
    </source>
</reference>
<accession>A0AAV9F376</accession>
<reference evidence="1" key="1">
    <citation type="journal article" date="2023" name="Nat. Commun.">
        <title>Diploid and tetraploid genomes of Acorus and the evolution of monocots.</title>
        <authorList>
            <person name="Ma L."/>
            <person name="Liu K.W."/>
            <person name="Li Z."/>
            <person name="Hsiao Y.Y."/>
            <person name="Qi Y."/>
            <person name="Fu T."/>
            <person name="Tang G.D."/>
            <person name="Zhang D."/>
            <person name="Sun W.H."/>
            <person name="Liu D.K."/>
            <person name="Li Y."/>
            <person name="Chen G.Z."/>
            <person name="Liu X.D."/>
            <person name="Liao X.Y."/>
            <person name="Jiang Y.T."/>
            <person name="Yu X."/>
            <person name="Hao Y."/>
            <person name="Huang J."/>
            <person name="Zhao X.W."/>
            <person name="Ke S."/>
            <person name="Chen Y.Y."/>
            <person name="Wu W.L."/>
            <person name="Hsu J.L."/>
            <person name="Lin Y.F."/>
            <person name="Huang M.D."/>
            <person name="Li C.Y."/>
            <person name="Huang L."/>
            <person name="Wang Z.W."/>
            <person name="Zhao X."/>
            <person name="Zhong W.Y."/>
            <person name="Peng D.H."/>
            <person name="Ahmad S."/>
            <person name="Lan S."/>
            <person name="Zhang J.S."/>
            <person name="Tsai W.C."/>
            <person name="Van de Peer Y."/>
            <person name="Liu Z.J."/>
        </authorList>
    </citation>
    <scope>NUCLEOTIDE SEQUENCE</scope>
    <source>
        <strain evidence="1">CP</strain>
    </source>
</reference>
<protein>
    <submittedName>
        <fullName evidence="1">Uncharacterized protein</fullName>
    </submittedName>
</protein>
<dbReference type="Proteomes" id="UP001180020">
    <property type="component" value="Unassembled WGS sequence"/>
</dbReference>
<evidence type="ECO:0000313" key="1">
    <source>
        <dbReference type="EMBL" id="KAK1318758.1"/>
    </source>
</evidence>
<proteinExistence type="predicted"/>
<sequence length="69" mass="7672">MGGRCCFSGRLVGALSPSWKAGRPSVDAATTRRIPPHWLLKDIADHHLRCSVVLIGFHHTVQIPWMLVD</sequence>
<gene>
    <name evidence="1" type="ORF">QJS10_CPB04g00666</name>
</gene>